<evidence type="ECO:0000256" key="2">
    <source>
        <dbReference type="SAM" id="MobiDB-lite"/>
    </source>
</evidence>
<dbReference type="Pfam" id="PF04082">
    <property type="entry name" value="Fungal_trans"/>
    <property type="match status" value="1"/>
</dbReference>
<evidence type="ECO:0000256" key="1">
    <source>
        <dbReference type="ARBA" id="ARBA00023242"/>
    </source>
</evidence>
<feature type="compositionally biased region" description="Low complexity" evidence="2">
    <location>
        <begin position="701"/>
        <end position="710"/>
    </location>
</feature>
<dbReference type="GO" id="GO:0003700">
    <property type="term" value="F:DNA-binding transcription factor activity"/>
    <property type="evidence" value="ECO:0007669"/>
    <property type="project" value="InterPro"/>
</dbReference>
<name>A0A2R6NG06_9APHY</name>
<dbReference type="PANTHER" id="PTHR46910">
    <property type="entry name" value="TRANSCRIPTION FACTOR PDR1"/>
    <property type="match status" value="1"/>
</dbReference>
<feature type="compositionally biased region" description="Low complexity" evidence="2">
    <location>
        <begin position="636"/>
        <end position="678"/>
    </location>
</feature>
<proteinExistence type="predicted"/>
<feature type="domain" description="Xylanolytic transcriptional activator regulatory" evidence="3">
    <location>
        <begin position="294"/>
        <end position="367"/>
    </location>
</feature>
<evidence type="ECO:0000313" key="4">
    <source>
        <dbReference type="EMBL" id="PSR71239.1"/>
    </source>
</evidence>
<feature type="region of interest" description="Disordered" evidence="2">
    <location>
        <begin position="727"/>
        <end position="759"/>
    </location>
</feature>
<dbReference type="PANTHER" id="PTHR46910:SF38">
    <property type="entry name" value="ZN(2)-C6 FUNGAL-TYPE DOMAIN-CONTAINING PROTEIN"/>
    <property type="match status" value="1"/>
</dbReference>
<dbReference type="OrthoDB" id="4456959at2759"/>
<feature type="region of interest" description="Disordered" evidence="2">
    <location>
        <begin position="1"/>
        <end position="66"/>
    </location>
</feature>
<dbReference type="GO" id="GO:0006351">
    <property type="term" value="P:DNA-templated transcription"/>
    <property type="evidence" value="ECO:0007669"/>
    <property type="project" value="InterPro"/>
</dbReference>
<organism evidence="4 5">
    <name type="scientific">Hermanssonia centrifuga</name>
    <dbReference type="NCBI Taxonomy" id="98765"/>
    <lineage>
        <taxon>Eukaryota</taxon>
        <taxon>Fungi</taxon>
        <taxon>Dikarya</taxon>
        <taxon>Basidiomycota</taxon>
        <taxon>Agaricomycotina</taxon>
        <taxon>Agaricomycetes</taxon>
        <taxon>Polyporales</taxon>
        <taxon>Meruliaceae</taxon>
        <taxon>Hermanssonia</taxon>
    </lineage>
</organism>
<evidence type="ECO:0000313" key="5">
    <source>
        <dbReference type="Proteomes" id="UP000186601"/>
    </source>
</evidence>
<keyword evidence="1" id="KW-0539">Nucleus</keyword>
<keyword evidence="5" id="KW-1185">Reference proteome</keyword>
<sequence>MSSPEENNDSETALVDGGKPEKKRRLSVRLNAAENPKSPGTDKGSWLPECSNATSPSSSTEVPTKSQLPPFEFHALMPQDTDGVDLSDDEWTAKRSLEQSLRHLSLDKGIHQFLGKSSNLLFLQTALDMKEEFVGGKLTPPAGVKAPPLGTRPEFWIEHPWLAQTMEREYPFQAFPEPPLMTRLIDLYFTHCNPYMPILHRNIFEQGVREGLHLIDSGFGATVLLVCAIGARFSDDPLILLQGSTNPHSAGWKWFHEVQSVRKAIRLSPPRLYDLQIAMLVAMFLHGSSVPQASFGVIGDGIRLAQDIGAHRRKMYNTVSRVEGELLKRAFWVLVCMDRALSSGLGRSCCIQDEDFDLDGPIECDDEYWFHPDPALAFKQPAGKPSKIAFFTCLIRLNQIHACALRTIYAINKSKAILGTFVGPQWEQHIVTELDSALNKWIDSVPEHLRWDPNMENTMFLNQSALLYSTYYTLQITIHRPYIPSPRKPSPFTYPSLAICTNAARSCVHVLDVQYHRSAASTYQNMMALFSSGIVLLLNIWSGKRAGSSANLHKEMGDVHKVMIMLKALEPRWHTAGRVLDILCELATIGDLPLPQGSNLKRGRDSDGPEISTPTVLGNGPRFMAGTKRVQHHQASSSSSMSQISSPSSMVSSLTQSINPPHSSDPSPPLLSSTSPWPAYETSPAIAGPSQVGSLSHMNNTSSRDTSTDTPFGLGFILPSVAHDTMVSSNAESTGPATPQFPPAAHSGIDSPSTTPADNYWTGMSTGTYATSPFPDVVDSDTLAMWSSAPAGLE</sequence>
<dbReference type="GO" id="GO:0008270">
    <property type="term" value="F:zinc ion binding"/>
    <property type="evidence" value="ECO:0007669"/>
    <property type="project" value="InterPro"/>
</dbReference>
<evidence type="ECO:0000259" key="3">
    <source>
        <dbReference type="SMART" id="SM00906"/>
    </source>
</evidence>
<accession>A0A2R6NG06</accession>
<dbReference type="CDD" id="cd12148">
    <property type="entry name" value="fungal_TF_MHR"/>
    <property type="match status" value="1"/>
</dbReference>
<dbReference type="STRING" id="98765.A0A2R6NG06"/>
<dbReference type="EMBL" id="MLYV02001290">
    <property type="protein sequence ID" value="PSR71239.1"/>
    <property type="molecule type" value="Genomic_DNA"/>
</dbReference>
<comment type="caution">
    <text evidence="4">The sequence shown here is derived from an EMBL/GenBank/DDBJ whole genome shotgun (WGS) entry which is preliminary data.</text>
</comment>
<dbReference type="Proteomes" id="UP000186601">
    <property type="component" value="Unassembled WGS sequence"/>
</dbReference>
<gene>
    <name evidence="4" type="ORF">PHLCEN_2v12893</name>
</gene>
<reference evidence="4 5" key="1">
    <citation type="submission" date="2018-02" db="EMBL/GenBank/DDBJ databases">
        <title>Genome sequence of the basidiomycete white-rot fungus Phlebia centrifuga.</title>
        <authorList>
            <person name="Granchi Z."/>
            <person name="Peng M."/>
            <person name="de Vries R.P."/>
            <person name="Hilden K."/>
            <person name="Makela M.R."/>
            <person name="Grigoriev I."/>
            <person name="Riley R."/>
        </authorList>
    </citation>
    <scope>NUCLEOTIDE SEQUENCE [LARGE SCALE GENOMIC DNA]</scope>
    <source>
        <strain evidence="4 5">FBCC195</strain>
    </source>
</reference>
<dbReference type="GO" id="GO:0003677">
    <property type="term" value="F:DNA binding"/>
    <property type="evidence" value="ECO:0007669"/>
    <property type="project" value="InterPro"/>
</dbReference>
<dbReference type="InterPro" id="IPR007219">
    <property type="entry name" value="XnlR_reg_dom"/>
</dbReference>
<feature type="compositionally biased region" description="Polar residues" evidence="2">
    <location>
        <begin position="750"/>
        <end position="759"/>
    </location>
</feature>
<feature type="compositionally biased region" description="Polar residues" evidence="2">
    <location>
        <begin position="727"/>
        <end position="737"/>
    </location>
</feature>
<feature type="compositionally biased region" description="Polar residues" evidence="2">
    <location>
        <begin position="691"/>
        <end position="700"/>
    </location>
</feature>
<feature type="region of interest" description="Disordered" evidence="2">
    <location>
        <begin position="595"/>
        <end position="711"/>
    </location>
</feature>
<feature type="compositionally biased region" description="Polar residues" evidence="2">
    <location>
        <begin position="51"/>
        <end position="66"/>
    </location>
</feature>
<protein>
    <recommendedName>
        <fullName evidence="3">Xylanolytic transcriptional activator regulatory domain-containing protein</fullName>
    </recommendedName>
</protein>
<dbReference type="AlphaFoldDB" id="A0A2R6NG06"/>
<dbReference type="InterPro" id="IPR050987">
    <property type="entry name" value="AtrR-like"/>
</dbReference>
<dbReference type="SMART" id="SM00906">
    <property type="entry name" value="Fungal_trans"/>
    <property type="match status" value="1"/>
</dbReference>